<dbReference type="EMBL" id="PQFF01000320">
    <property type="protein sequence ID" value="RHZ60877.1"/>
    <property type="molecule type" value="Genomic_DNA"/>
</dbReference>
<evidence type="ECO:0000313" key="1">
    <source>
        <dbReference type="EMBL" id="RHZ60877.1"/>
    </source>
</evidence>
<sequence length="193" mass="22727">MTTEMNFINGAYSSTSIEASFCSNLSSPFCLERNKSSVVSLVYQKSEKKPQQINYNRVVSQQQFSFIVKPILTKNKINYRPKELCSSIWELMNKHLHRHSLIPTVEGQYLSSTLIWTNAKHWIVLFCAGCNNKISIFENKYVRRNTLEKDSEVYEKIYTRLIDIMERSLELLKDQYSKKNFKWTMELKKISSK</sequence>
<proteinExistence type="predicted"/>
<keyword evidence="2" id="KW-1185">Reference proteome</keyword>
<name>A0A397HD10_9GLOM</name>
<organism evidence="1 2">
    <name type="scientific">Diversispora epigaea</name>
    <dbReference type="NCBI Taxonomy" id="1348612"/>
    <lineage>
        <taxon>Eukaryota</taxon>
        <taxon>Fungi</taxon>
        <taxon>Fungi incertae sedis</taxon>
        <taxon>Mucoromycota</taxon>
        <taxon>Glomeromycotina</taxon>
        <taxon>Glomeromycetes</taxon>
        <taxon>Diversisporales</taxon>
        <taxon>Diversisporaceae</taxon>
        <taxon>Diversispora</taxon>
    </lineage>
</organism>
<dbReference type="AlphaFoldDB" id="A0A397HD10"/>
<dbReference type="Proteomes" id="UP000266861">
    <property type="component" value="Unassembled WGS sequence"/>
</dbReference>
<evidence type="ECO:0000313" key="2">
    <source>
        <dbReference type="Proteomes" id="UP000266861"/>
    </source>
</evidence>
<accession>A0A397HD10</accession>
<gene>
    <name evidence="1" type="ORF">Glove_350g82</name>
</gene>
<protein>
    <submittedName>
        <fullName evidence="1">Uncharacterized protein</fullName>
    </submittedName>
</protein>
<comment type="caution">
    <text evidence="1">The sequence shown here is derived from an EMBL/GenBank/DDBJ whole genome shotgun (WGS) entry which is preliminary data.</text>
</comment>
<reference evidence="1 2" key="1">
    <citation type="submission" date="2018-08" db="EMBL/GenBank/DDBJ databases">
        <title>Genome and evolution of the arbuscular mycorrhizal fungus Diversispora epigaea (formerly Glomus versiforme) and its bacterial endosymbionts.</title>
        <authorList>
            <person name="Sun X."/>
            <person name="Fei Z."/>
            <person name="Harrison M."/>
        </authorList>
    </citation>
    <scope>NUCLEOTIDE SEQUENCE [LARGE SCALE GENOMIC DNA]</scope>
    <source>
        <strain evidence="1 2">IT104</strain>
    </source>
</reference>